<sequence>PKLPDPIKFLVENPSVPRCKSWYETVAS</sequence>
<proteinExistence type="predicted"/>
<comment type="caution">
    <text evidence="1">The sequence shown here is derived from an EMBL/GenBank/DDBJ whole genome shotgun (WGS) entry which is preliminary data.</text>
</comment>
<feature type="non-terminal residue" evidence="1">
    <location>
        <position position="1"/>
    </location>
</feature>
<dbReference type="AlphaFoldDB" id="A0A392UVH9"/>
<gene>
    <name evidence="1" type="ORF">A2U01_0100162</name>
</gene>
<protein>
    <submittedName>
        <fullName evidence="1">Uncharacterized protein</fullName>
    </submittedName>
</protein>
<dbReference type="EMBL" id="LXQA010961202">
    <property type="protein sequence ID" value="MCI78891.1"/>
    <property type="molecule type" value="Genomic_DNA"/>
</dbReference>
<keyword evidence="2" id="KW-1185">Reference proteome</keyword>
<evidence type="ECO:0000313" key="2">
    <source>
        <dbReference type="Proteomes" id="UP000265520"/>
    </source>
</evidence>
<evidence type="ECO:0000313" key="1">
    <source>
        <dbReference type="EMBL" id="MCI78891.1"/>
    </source>
</evidence>
<organism evidence="1 2">
    <name type="scientific">Trifolium medium</name>
    <dbReference type="NCBI Taxonomy" id="97028"/>
    <lineage>
        <taxon>Eukaryota</taxon>
        <taxon>Viridiplantae</taxon>
        <taxon>Streptophyta</taxon>
        <taxon>Embryophyta</taxon>
        <taxon>Tracheophyta</taxon>
        <taxon>Spermatophyta</taxon>
        <taxon>Magnoliopsida</taxon>
        <taxon>eudicotyledons</taxon>
        <taxon>Gunneridae</taxon>
        <taxon>Pentapetalae</taxon>
        <taxon>rosids</taxon>
        <taxon>fabids</taxon>
        <taxon>Fabales</taxon>
        <taxon>Fabaceae</taxon>
        <taxon>Papilionoideae</taxon>
        <taxon>50 kb inversion clade</taxon>
        <taxon>NPAAA clade</taxon>
        <taxon>Hologalegina</taxon>
        <taxon>IRL clade</taxon>
        <taxon>Trifolieae</taxon>
        <taxon>Trifolium</taxon>
    </lineage>
</organism>
<dbReference type="Proteomes" id="UP000265520">
    <property type="component" value="Unassembled WGS sequence"/>
</dbReference>
<name>A0A392UVH9_9FABA</name>
<accession>A0A392UVH9</accession>
<reference evidence="1 2" key="1">
    <citation type="journal article" date="2018" name="Front. Plant Sci.">
        <title>Red Clover (Trifolium pratense) and Zigzag Clover (T. medium) - A Picture of Genomic Similarities and Differences.</title>
        <authorList>
            <person name="Dluhosova J."/>
            <person name="Istvanek J."/>
            <person name="Nedelnik J."/>
            <person name="Repkova J."/>
        </authorList>
    </citation>
    <scope>NUCLEOTIDE SEQUENCE [LARGE SCALE GENOMIC DNA]</scope>
    <source>
        <strain evidence="2">cv. 10/8</strain>
        <tissue evidence="1">Leaf</tissue>
    </source>
</reference>